<evidence type="ECO:0000313" key="2">
    <source>
        <dbReference type="Proteomes" id="UP000316621"/>
    </source>
</evidence>
<proteinExistence type="predicted"/>
<name>A0A4Y7I913_PAPSO</name>
<protein>
    <submittedName>
        <fullName evidence="1">Uncharacterized protein</fullName>
    </submittedName>
</protein>
<accession>A0A4Y7I913</accession>
<organism evidence="1 2">
    <name type="scientific">Papaver somniferum</name>
    <name type="common">Opium poppy</name>
    <dbReference type="NCBI Taxonomy" id="3469"/>
    <lineage>
        <taxon>Eukaryota</taxon>
        <taxon>Viridiplantae</taxon>
        <taxon>Streptophyta</taxon>
        <taxon>Embryophyta</taxon>
        <taxon>Tracheophyta</taxon>
        <taxon>Spermatophyta</taxon>
        <taxon>Magnoliopsida</taxon>
        <taxon>Ranunculales</taxon>
        <taxon>Papaveraceae</taxon>
        <taxon>Papaveroideae</taxon>
        <taxon>Papaver</taxon>
    </lineage>
</organism>
<evidence type="ECO:0000313" key="1">
    <source>
        <dbReference type="EMBL" id="RZC44320.1"/>
    </source>
</evidence>
<dbReference type="Proteomes" id="UP000316621">
    <property type="component" value="Chromosome 1"/>
</dbReference>
<keyword evidence="2" id="KW-1185">Reference proteome</keyword>
<dbReference type="Gramene" id="RZC44320">
    <property type="protein sequence ID" value="RZC44320"/>
    <property type="gene ID" value="C5167_037268"/>
</dbReference>
<gene>
    <name evidence="1" type="ORF">C5167_037268</name>
</gene>
<dbReference type="AlphaFoldDB" id="A0A4Y7I913"/>
<reference evidence="1 2" key="1">
    <citation type="journal article" date="2018" name="Science">
        <title>The opium poppy genome and morphinan production.</title>
        <authorList>
            <person name="Guo L."/>
            <person name="Winzer T."/>
            <person name="Yang X."/>
            <person name="Li Y."/>
            <person name="Ning Z."/>
            <person name="He Z."/>
            <person name="Teodor R."/>
            <person name="Lu Y."/>
            <person name="Bowser T.A."/>
            <person name="Graham I.A."/>
            <person name="Ye K."/>
        </authorList>
    </citation>
    <scope>NUCLEOTIDE SEQUENCE [LARGE SCALE GENOMIC DNA]</scope>
    <source>
        <strain evidence="2">cv. HN1</strain>
        <tissue evidence="1">Leaves</tissue>
    </source>
</reference>
<dbReference type="EMBL" id="CM010715">
    <property type="protein sequence ID" value="RZC44320.1"/>
    <property type="molecule type" value="Genomic_DNA"/>
</dbReference>
<sequence length="67" mass="7585">MLLNSEKQIQSKQRGIEVVLIEVDLGQVDRINFGKEEDKLEKGVSELRTDNHGLELNPNVELPILDS</sequence>